<keyword evidence="7" id="KW-0812">Transmembrane</keyword>
<proteinExistence type="predicted"/>
<evidence type="ECO:0000313" key="11">
    <source>
        <dbReference type="EMBL" id="GHD40033.1"/>
    </source>
</evidence>
<dbReference type="CDD" id="cd16922">
    <property type="entry name" value="HATPase_EvgS-ArcB-TorS-like"/>
    <property type="match status" value="1"/>
</dbReference>
<reference evidence="11" key="2">
    <citation type="submission" date="2020-09" db="EMBL/GenBank/DDBJ databases">
        <authorList>
            <person name="Sun Q."/>
            <person name="Kim S."/>
        </authorList>
    </citation>
    <scope>NUCLEOTIDE SEQUENCE</scope>
    <source>
        <strain evidence="11">KCTC 42651</strain>
    </source>
</reference>
<dbReference type="EC" id="2.7.13.3" evidence="2"/>
<feature type="domain" description="PAC" evidence="10">
    <location>
        <begin position="381"/>
        <end position="435"/>
    </location>
</feature>
<dbReference type="RefSeq" id="WP_189987127.1">
    <property type="nucleotide sequence ID" value="NZ_BMZS01000001.1"/>
</dbReference>
<dbReference type="SMART" id="SM00086">
    <property type="entry name" value="PAC"/>
    <property type="match status" value="1"/>
</dbReference>
<reference evidence="11" key="1">
    <citation type="journal article" date="2014" name="Int. J. Syst. Evol. Microbiol.">
        <title>Complete genome sequence of Corynebacterium casei LMG S-19264T (=DSM 44701T), isolated from a smear-ripened cheese.</title>
        <authorList>
            <consortium name="US DOE Joint Genome Institute (JGI-PGF)"/>
            <person name="Walter F."/>
            <person name="Albersmeier A."/>
            <person name="Kalinowski J."/>
            <person name="Ruckert C."/>
        </authorList>
    </citation>
    <scope>NUCLEOTIDE SEQUENCE</scope>
    <source>
        <strain evidence="11">KCTC 42651</strain>
    </source>
</reference>
<dbReference type="SUPFAM" id="SSF55785">
    <property type="entry name" value="PYP-like sensor domain (PAS domain)"/>
    <property type="match status" value="1"/>
</dbReference>
<keyword evidence="3" id="KW-0597">Phosphoprotein</keyword>
<evidence type="ECO:0000256" key="1">
    <source>
        <dbReference type="ARBA" id="ARBA00000085"/>
    </source>
</evidence>
<dbReference type="InterPro" id="IPR004358">
    <property type="entry name" value="Sig_transdc_His_kin-like_C"/>
</dbReference>
<organism evidence="11 12">
    <name type="scientific">Thalassobaculum fulvum</name>
    <dbReference type="NCBI Taxonomy" id="1633335"/>
    <lineage>
        <taxon>Bacteria</taxon>
        <taxon>Pseudomonadati</taxon>
        <taxon>Pseudomonadota</taxon>
        <taxon>Alphaproteobacteria</taxon>
        <taxon>Rhodospirillales</taxon>
        <taxon>Thalassobaculaceae</taxon>
        <taxon>Thalassobaculum</taxon>
    </lineage>
</organism>
<dbReference type="PROSITE" id="PS50112">
    <property type="entry name" value="PAS"/>
    <property type="match status" value="1"/>
</dbReference>
<feature type="transmembrane region" description="Helical" evidence="7">
    <location>
        <begin position="21"/>
        <end position="42"/>
    </location>
</feature>
<dbReference type="CDD" id="cd00082">
    <property type="entry name" value="HisKA"/>
    <property type="match status" value="1"/>
</dbReference>
<dbReference type="Gene3D" id="3.30.450.20">
    <property type="entry name" value="PAS domain"/>
    <property type="match status" value="2"/>
</dbReference>
<dbReference type="InterPro" id="IPR036890">
    <property type="entry name" value="HATPase_C_sf"/>
</dbReference>
<evidence type="ECO:0000256" key="7">
    <source>
        <dbReference type="SAM" id="Phobius"/>
    </source>
</evidence>
<dbReference type="PRINTS" id="PR00344">
    <property type="entry name" value="BCTRLSENSOR"/>
</dbReference>
<dbReference type="InterPro" id="IPR035965">
    <property type="entry name" value="PAS-like_dom_sf"/>
</dbReference>
<dbReference type="SMART" id="SM00388">
    <property type="entry name" value="HisKA"/>
    <property type="match status" value="1"/>
</dbReference>
<dbReference type="PROSITE" id="PS50113">
    <property type="entry name" value="PAC"/>
    <property type="match status" value="1"/>
</dbReference>
<dbReference type="InterPro" id="IPR003661">
    <property type="entry name" value="HisK_dim/P_dom"/>
</dbReference>
<evidence type="ECO:0000259" key="10">
    <source>
        <dbReference type="PROSITE" id="PS50113"/>
    </source>
</evidence>
<dbReference type="Proteomes" id="UP000630353">
    <property type="component" value="Unassembled WGS sequence"/>
</dbReference>
<dbReference type="InterPro" id="IPR003594">
    <property type="entry name" value="HATPase_dom"/>
</dbReference>
<evidence type="ECO:0000256" key="6">
    <source>
        <dbReference type="SAM" id="MobiDB-lite"/>
    </source>
</evidence>
<evidence type="ECO:0000259" key="8">
    <source>
        <dbReference type="PROSITE" id="PS50109"/>
    </source>
</evidence>
<keyword evidence="7" id="KW-0472">Membrane</keyword>
<keyword evidence="5" id="KW-0418">Kinase</keyword>
<dbReference type="Gene3D" id="3.30.565.10">
    <property type="entry name" value="Histidine kinase-like ATPase, C-terminal domain"/>
    <property type="match status" value="1"/>
</dbReference>
<feature type="region of interest" description="Disordered" evidence="6">
    <location>
        <begin position="687"/>
        <end position="708"/>
    </location>
</feature>
<evidence type="ECO:0000256" key="2">
    <source>
        <dbReference type="ARBA" id="ARBA00012438"/>
    </source>
</evidence>
<keyword evidence="4" id="KW-0808">Transferase</keyword>
<feature type="domain" description="Histidine kinase" evidence="8">
    <location>
        <begin position="453"/>
        <end position="674"/>
    </location>
</feature>
<evidence type="ECO:0000256" key="3">
    <source>
        <dbReference type="ARBA" id="ARBA00022553"/>
    </source>
</evidence>
<feature type="transmembrane region" description="Helical" evidence="7">
    <location>
        <begin position="278"/>
        <end position="299"/>
    </location>
</feature>
<dbReference type="PANTHER" id="PTHR43047">
    <property type="entry name" value="TWO-COMPONENT HISTIDINE PROTEIN KINASE"/>
    <property type="match status" value="1"/>
</dbReference>
<dbReference type="CDD" id="cd00130">
    <property type="entry name" value="PAS"/>
    <property type="match status" value="1"/>
</dbReference>
<dbReference type="NCBIfam" id="TIGR00229">
    <property type="entry name" value="sensory_box"/>
    <property type="match status" value="1"/>
</dbReference>
<dbReference type="InterPro" id="IPR000700">
    <property type="entry name" value="PAS-assoc_C"/>
</dbReference>
<dbReference type="GO" id="GO:0000155">
    <property type="term" value="F:phosphorelay sensor kinase activity"/>
    <property type="evidence" value="ECO:0007669"/>
    <property type="project" value="InterPro"/>
</dbReference>
<dbReference type="SUPFAM" id="SSF47384">
    <property type="entry name" value="Homodimeric domain of signal transducing histidine kinase"/>
    <property type="match status" value="1"/>
</dbReference>
<keyword evidence="7" id="KW-1133">Transmembrane helix</keyword>
<dbReference type="InterPro" id="IPR005467">
    <property type="entry name" value="His_kinase_dom"/>
</dbReference>
<dbReference type="Gene3D" id="1.10.287.130">
    <property type="match status" value="1"/>
</dbReference>
<dbReference type="InterPro" id="IPR001610">
    <property type="entry name" value="PAC"/>
</dbReference>
<feature type="domain" description="PAS" evidence="9">
    <location>
        <begin position="310"/>
        <end position="356"/>
    </location>
</feature>
<evidence type="ECO:0000259" key="9">
    <source>
        <dbReference type="PROSITE" id="PS50112"/>
    </source>
</evidence>
<dbReference type="SUPFAM" id="SSF55874">
    <property type="entry name" value="ATPase domain of HSP90 chaperone/DNA topoisomerase II/histidine kinase"/>
    <property type="match status" value="1"/>
</dbReference>
<gene>
    <name evidence="11" type="ORF">GCM10017083_02860</name>
</gene>
<keyword evidence="12" id="KW-1185">Reference proteome</keyword>
<dbReference type="Pfam" id="PF13426">
    <property type="entry name" value="PAS_9"/>
    <property type="match status" value="1"/>
</dbReference>
<dbReference type="PROSITE" id="PS50109">
    <property type="entry name" value="HIS_KIN"/>
    <property type="match status" value="1"/>
</dbReference>
<dbReference type="SMART" id="SM00091">
    <property type="entry name" value="PAS"/>
    <property type="match status" value="1"/>
</dbReference>
<evidence type="ECO:0000256" key="5">
    <source>
        <dbReference type="ARBA" id="ARBA00022777"/>
    </source>
</evidence>
<comment type="catalytic activity">
    <reaction evidence="1">
        <text>ATP + protein L-histidine = ADP + protein N-phospho-L-histidine.</text>
        <dbReference type="EC" id="2.7.13.3"/>
    </reaction>
</comment>
<comment type="caution">
    <text evidence="11">The sequence shown here is derived from an EMBL/GenBank/DDBJ whole genome shotgun (WGS) entry which is preliminary data.</text>
</comment>
<dbReference type="Pfam" id="PF00512">
    <property type="entry name" value="HisKA"/>
    <property type="match status" value="1"/>
</dbReference>
<dbReference type="SMART" id="SM00387">
    <property type="entry name" value="HATPase_c"/>
    <property type="match status" value="1"/>
</dbReference>
<dbReference type="EMBL" id="BMZS01000001">
    <property type="protein sequence ID" value="GHD40033.1"/>
    <property type="molecule type" value="Genomic_DNA"/>
</dbReference>
<evidence type="ECO:0000256" key="4">
    <source>
        <dbReference type="ARBA" id="ARBA00022679"/>
    </source>
</evidence>
<accession>A0A919CMK0</accession>
<dbReference type="Pfam" id="PF02518">
    <property type="entry name" value="HATPase_c"/>
    <property type="match status" value="1"/>
</dbReference>
<evidence type="ECO:0000313" key="12">
    <source>
        <dbReference type="Proteomes" id="UP000630353"/>
    </source>
</evidence>
<protein>
    <recommendedName>
        <fullName evidence="2">histidine kinase</fullName>
        <ecNumber evidence="2">2.7.13.3</ecNumber>
    </recommendedName>
</protein>
<dbReference type="AlphaFoldDB" id="A0A919CMK0"/>
<dbReference type="CDD" id="cd12914">
    <property type="entry name" value="PDC1_DGC_like"/>
    <property type="match status" value="1"/>
</dbReference>
<dbReference type="InterPro" id="IPR036097">
    <property type="entry name" value="HisK_dim/P_sf"/>
</dbReference>
<dbReference type="InterPro" id="IPR000014">
    <property type="entry name" value="PAS"/>
</dbReference>
<name>A0A919CMK0_9PROT</name>
<sequence length="708" mass="77324">MERSRASPRWALPGRSSVRRPYLTAAVLSHILLAVAAGLLMLNLAQERQADLRYAGLDLASRARSIGQTLNVHFDQILASLEAIGHEIDRRGLDRTDDRVLDGLLWSTRTSRVGTVSGTLYDASGAPVAATGGGDPALDAANLPFFAAHRDAYRTIVIERPDPAATGGRSGLAFSRSLTAPDGEFLGVARVLVEPTEIVDLIVADDLGGFDRATLFDGSGEVLVRWPAAIDDGAPAHRAPPGSELVSASFQLQSFPFRLELSANRDTVLSTWRDSRDLVAAVILALAVLVLAFNVFLWFRMRDEVERDRAVRRFFSAVEQSPSSVVITDTKGSIEYVNPQFTELTGYRREEMLGQNSRMTKSGHTSPAEYANLWSTILSGRPWHGEFLNKKKNGELFWEDTKISPIFDSDGRIINFLAVKEDITRLKDAQAAMERSMIEAKAANLAKSRFLALMSHELRTPLNAIIGFSEFMAKDPYQGIRDDRYKAYIADINGSGQQLLRIINDVLDLSKIESERMVLIERSISLFAVAAQCVRQSRPLLRPDGPTLQLLEPDSSPILRADEIRVKEIVFNLLSNAIKFTPNGTITVALESRPDGGVSLIVSDTGCGIAEQDLPRVLQPFEQVHVDPMVRSQQGTGLGLPIVKRLAELHGGTLDIESEPGRGTTVRVTFPAERVIGDVASLEEKLAAEGQNARVRSAGTRPAAAGSS</sequence>